<dbReference type="SUPFAM" id="SSF51735">
    <property type="entry name" value="NAD(P)-binding Rossmann-fold domains"/>
    <property type="match status" value="1"/>
</dbReference>
<sequence>MWTLENIGNLTGKTFLVTGANAGIGYETALALYQKGGHVIVACRSKEKAEETMRRMMADKQYSGSLEAGVVDLASMTSVRNFAAAVVQQHNRLDVLINNAGVMVPPASVTEEGFELQYGVNFLGHFLLTANLLPLLRKASSARVVTLTSLAYNYGTIDFDNLRLEKPYEAFDAYCNSKLACMLFTTGLQQRFANAGLPILSLAAHPGITATSLARNMSEEAIADAVQRLGAMMPAAQGALPALYAAVAENVQGGGLYGPDQDGGLRGYPAQGVIGANGTDSAVADALWQAAEASTGAHPFAWPF</sequence>
<name>A0A3E1NCP2_9BACT</name>
<dbReference type="PRINTS" id="PR00080">
    <property type="entry name" value="SDRFAMILY"/>
</dbReference>
<dbReference type="InterPro" id="IPR002347">
    <property type="entry name" value="SDR_fam"/>
</dbReference>
<gene>
    <name evidence="3" type="ORF">DXN05_23415</name>
</gene>
<keyword evidence="4" id="KW-1185">Reference proteome</keyword>
<dbReference type="GO" id="GO:0016491">
    <property type="term" value="F:oxidoreductase activity"/>
    <property type="evidence" value="ECO:0007669"/>
    <property type="project" value="UniProtKB-KW"/>
</dbReference>
<comment type="caution">
    <text evidence="3">The sequence shown here is derived from an EMBL/GenBank/DDBJ whole genome shotgun (WGS) entry which is preliminary data.</text>
</comment>
<dbReference type="Proteomes" id="UP000261284">
    <property type="component" value="Unassembled WGS sequence"/>
</dbReference>
<dbReference type="AlphaFoldDB" id="A0A3E1NCP2"/>
<organism evidence="3 4">
    <name type="scientific">Deminuibacter soli</name>
    <dbReference type="NCBI Taxonomy" id="2291815"/>
    <lineage>
        <taxon>Bacteria</taxon>
        <taxon>Pseudomonadati</taxon>
        <taxon>Bacteroidota</taxon>
        <taxon>Chitinophagia</taxon>
        <taxon>Chitinophagales</taxon>
        <taxon>Chitinophagaceae</taxon>
        <taxon>Deminuibacter</taxon>
    </lineage>
</organism>
<proteinExistence type="inferred from homology"/>
<evidence type="ECO:0000256" key="2">
    <source>
        <dbReference type="RuleBase" id="RU000363"/>
    </source>
</evidence>
<dbReference type="EMBL" id="QTJU01000015">
    <property type="protein sequence ID" value="RFM25779.1"/>
    <property type="molecule type" value="Genomic_DNA"/>
</dbReference>
<evidence type="ECO:0000313" key="4">
    <source>
        <dbReference type="Proteomes" id="UP000261284"/>
    </source>
</evidence>
<keyword evidence="1" id="KW-0560">Oxidoreductase</keyword>
<dbReference type="OrthoDB" id="597510at2"/>
<evidence type="ECO:0000313" key="3">
    <source>
        <dbReference type="EMBL" id="RFM25779.1"/>
    </source>
</evidence>
<dbReference type="InterPro" id="IPR036291">
    <property type="entry name" value="NAD(P)-bd_dom_sf"/>
</dbReference>
<dbReference type="PRINTS" id="PR00081">
    <property type="entry name" value="GDHRDH"/>
</dbReference>
<dbReference type="Gene3D" id="3.40.50.720">
    <property type="entry name" value="NAD(P)-binding Rossmann-like Domain"/>
    <property type="match status" value="1"/>
</dbReference>
<dbReference type="Pfam" id="PF00106">
    <property type="entry name" value="adh_short"/>
    <property type="match status" value="1"/>
</dbReference>
<dbReference type="RefSeq" id="WP_116849739.1">
    <property type="nucleotide sequence ID" value="NZ_QTJU01000015.1"/>
</dbReference>
<dbReference type="PANTHER" id="PTHR43157">
    <property type="entry name" value="PHOSPHATIDYLINOSITOL-GLYCAN BIOSYNTHESIS CLASS F PROTEIN-RELATED"/>
    <property type="match status" value="1"/>
</dbReference>
<comment type="similarity">
    <text evidence="2">Belongs to the short-chain dehydrogenases/reductases (SDR) family.</text>
</comment>
<dbReference type="NCBIfam" id="NF004846">
    <property type="entry name" value="PRK06197.1"/>
    <property type="match status" value="1"/>
</dbReference>
<protein>
    <submittedName>
        <fullName evidence="3">SDR family NAD(P)-dependent oxidoreductase</fullName>
    </submittedName>
</protein>
<reference evidence="3 4" key="1">
    <citation type="submission" date="2018-08" db="EMBL/GenBank/DDBJ databases">
        <title>Chitinophagaceae sp. K23C18032701, a novel bacterium isolated from forest soil.</title>
        <authorList>
            <person name="Wang C."/>
        </authorList>
    </citation>
    <scope>NUCLEOTIDE SEQUENCE [LARGE SCALE GENOMIC DNA]</scope>
    <source>
        <strain evidence="3 4">K23C18032701</strain>
    </source>
</reference>
<evidence type="ECO:0000256" key="1">
    <source>
        <dbReference type="ARBA" id="ARBA00023002"/>
    </source>
</evidence>
<dbReference type="PANTHER" id="PTHR43157:SF31">
    <property type="entry name" value="PHOSPHATIDYLINOSITOL-GLYCAN BIOSYNTHESIS CLASS F PROTEIN"/>
    <property type="match status" value="1"/>
</dbReference>
<accession>A0A3E1NCP2</accession>